<dbReference type="EMBL" id="SSFD01000181">
    <property type="protein sequence ID" value="TXH84362.1"/>
    <property type="molecule type" value="Genomic_DNA"/>
</dbReference>
<keyword evidence="2" id="KW-0645">Protease</keyword>
<evidence type="ECO:0000259" key="1">
    <source>
        <dbReference type="Pfam" id="PF19955"/>
    </source>
</evidence>
<accession>A0A5C7SLV2</accession>
<keyword evidence="2" id="KW-0378">Hydrolase</keyword>
<name>A0A5C7SLV2_THASP</name>
<evidence type="ECO:0000313" key="2">
    <source>
        <dbReference type="EMBL" id="TXH84362.1"/>
    </source>
</evidence>
<organism evidence="2 3">
    <name type="scientific">Thauera aminoaromatica</name>
    <dbReference type="NCBI Taxonomy" id="164330"/>
    <lineage>
        <taxon>Bacteria</taxon>
        <taxon>Pseudomonadati</taxon>
        <taxon>Pseudomonadota</taxon>
        <taxon>Betaproteobacteria</taxon>
        <taxon>Rhodocyclales</taxon>
        <taxon>Zoogloeaceae</taxon>
        <taxon>Thauera</taxon>
    </lineage>
</organism>
<proteinExistence type="predicted"/>
<comment type="caution">
    <text evidence="2">The sequence shown here is derived from an EMBL/GenBank/DDBJ whole genome shotgun (WGS) entry which is preliminary data.</text>
</comment>
<dbReference type="RefSeq" id="WP_276658780.1">
    <property type="nucleotide sequence ID" value="NZ_SSFD01000181.1"/>
</dbReference>
<sequence>MALDLNVLNGPQRKIVRDTFVAAFDAHSLNMLLQDKLDKPPLQNIVPTANFEVMVFDLINASKQNGWTEKLIVAAETASENPRIRALRQTLETSASIDIATVDERVKVHSPASGGLERLVRKDGAFSDWGLWVARMTEIGRRICRIEYPVDLKMGGGTGFLVAPDLVLTNYHVIEKHEKKVLDPAQITCRFDFAVGAEAPTPVKLAASWLTDYSRYSPYDPGDVGGLPDVDHLDYALLRLERTVGNDIVDGATRGWIGLRDSAVLPDAKAILFIGQHPSLEPLKLAVGSVIGANGNLTRVRYDANTERGSSGSPCLDAGLNVVALHHGGDPDYSKLLGEFNQGIPIHLILRRLAARGIAKFWF</sequence>
<dbReference type="PANTHER" id="PTHR36234">
    <property type="entry name" value="LYSYL ENDOPEPTIDASE"/>
    <property type="match status" value="1"/>
</dbReference>
<reference evidence="2 3" key="1">
    <citation type="submission" date="2018-09" db="EMBL/GenBank/DDBJ databases">
        <title>Metagenome Assembled Genomes from an Advanced Water Purification Facility.</title>
        <authorList>
            <person name="Stamps B.W."/>
            <person name="Spear J.R."/>
        </authorList>
    </citation>
    <scope>NUCLEOTIDE SEQUENCE [LARGE SCALE GENOMIC DNA]</scope>
    <source>
        <strain evidence="2">Bin_27_1</strain>
    </source>
</reference>
<dbReference type="Gene3D" id="2.40.10.10">
    <property type="entry name" value="Trypsin-like serine proteases"/>
    <property type="match status" value="2"/>
</dbReference>
<protein>
    <submittedName>
        <fullName evidence="2">Serine protease</fullName>
    </submittedName>
</protein>
<dbReference type="InterPro" id="IPR043504">
    <property type="entry name" value="Peptidase_S1_PA_chymotrypsin"/>
</dbReference>
<dbReference type="SUPFAM" id="SSF50494">
    <property type="entry name" value="Trypsin-like serine proteases"/>
    <property type="match status" value="1"/>
</dbReference>
<dbReference type="Proteomes" id="UP000321192">
    <property type="component" value="Unassembled WGS sequence"/>
</dbReference>
<dbReference type="GO" id="GO:0008233">
    <property type="term" value="F:peptidase activity"/>
    <property type="evidence" value="ECO:0007669"/>
    <property type="project" value="UniProtKB-KW"/>
</dbReference>
<evidence type="ECO:0000313" key="3">
    <source>
        <dbReference type="Proteomes" id="UP000321192"/>
    </source>
</evidence>
<dbReference type="InterPro" id="IPR045430">
    <property type="entry name" value="EAD1"/>
</dbReference>
<dbReference type="AlphaFoldDB" id="A0A5C7SLV2"/>
<dbReference type="GO" id="GO:0006508">
    <property type="term" value="P:proteolysis"/>
    <property type="evidence" value="ECO:0007669"/>
    <property type="project" value="UniProtKB-KW"/>
</dbReference>
<gene>
    <name evidence="2" type="ORF">E6Q80_11740</name>
</gene>
<dbReference type="Pfam" id="PF19955">
    <property type="entry name" value="EAD1"/>
    <property type="match status" value="1"/>
</dbReference>
<dbReference type="InterPro" id="IPR009003">
    <property type="entry name" value="Peptidase_S1_PA"/>
</dbReference>
<feature type="domain" description="Effector-associated" evidence="1">
    <location>
        <begin position="8"/>
        <end position="90"/>
    </location>
</feature>
<dbReference type="PANTHER" id="PTHR36234:SF5">
    <property type="entry name" value="LYSYL ENDOPEPTIDASE"/>
    <property type="match status" value="1"/>
</dbReference>
<dbReference type="Pfam" id="PF13365">
    <property type="entry name" value="Trypsin_2"/>
    <property type="match status" value="1"/>
</dbReference>